<dbReference type="CDD" id="cd00590">
    <property type="entry name" value="RRM_SF"/>
    <property type="match status" value="1"/>
</dbReference>
<organism evidence="4">
    <name type="scientific">Zooxanthella nutricula</name>
    <dbReference type="NCBI Taxonomy" id="1333877"/>
    <lineage>
        <taxon>Eukaryota</taxon>
        <taxon>Sar</taxon>
        <taxon>Alveolata</taxon>
        <taxon>Dinophyceae</taxon>
        <taxon>Peridiniales</taxon>
        <taxon>Peridiniales incertae sedis</taxon>
        <taxon>Zooxanthella</taxon>
    </lineage>
</organism>
<sequence>MVTADVEAKSRLGGVASTAGQILMNLPEPPSEWNVTSAIRELGELGALSENSDNAEVTVLGRIALWLPLDLTLCRLIWLGALFGCAPEAIVLAAAISAGSPFSQPSRLSAKDNAEFCAELRHCVDTRRFLDGGHFSEPLMALRLFCSWARRLSVTTGRVPHSAKWINATASLAETLAVDPQKMGNFVNYVADLALRALDMCDAERSEGSQSLVRESVFGLIKLMRRPDLSYKEQRQRNERPPRLGEVFTADAEKLYALLAAAFSHQLLIGKHKYAEKPRALDGMLETLDQLPGSGVADQNAVLLPFLERNKEDQLKYQDREWTKDLVKRMAGVEPSAVVAADRSVALRFAQEEAEQADQPSWMQNKDAAARLHNPMFMGLEPSRRRRVRVLGSGPQLCMASAGGSRIISIEGNDVARVISPYEIEFLLVNASANTQNRRPMIGLFSELNPVGNISHVVDPTVPLGSDSFACVASELMVAGSGRPAVRAFDVTYLAPEQVLYALMTLHARTSNIQLGFALGAGGSTDDAKAALSAMSFLKTKVPIHFSKQLPGRATIDEINEVRSLVLQNLTDTRKDFHGDGVLLWQDNDAIEALQRLIARISLATPREPDRDGRRTLAPLRWVRYKEPRKQGSEAQADDDDDDDDVDSMDIVDSAAIDWDIKSLEPLGMPRDLEQQVAQKASKEFRGFEHNFECPDCGERFRHWESCLKHYEKTCHLDVSSPTAIEEAKKLSRPVRYSCLECGEPFTDWPRCLEHLRATGHLSWLGAKLQRTLCIPQQFEDEDEDDWEDDDDEVGGGSSSSKEASIKRDLVEQVNKVRRKHKKGYNSYIMKAAGTTTKDPKRHSVEILRGFLEGVSSGSIPKDKDRGGDDGRDDRRDSGGDDLRRGDGPDDQRAGGRLGPSMSSPSPPNPRTSEIVRVYLSHLPDDMEADELQAIAGDHGTVLAHELRVEAQGNYKSGWVEYATRLEGEACVHELHRRWLEDWGMPLQAHLGPPDGGT</sequence>
<dbReference type="SUPFAM" id="SSF54928">
    <property type="entry name" value="RNA-binding domain, RBD"/>
    <property type="match status" value="1"/>
</dbReference>
<dbReference type="Gene3D" id="3.30.160.60">
    <property type="entry name" value="Classic Zinc Finger"/>
    <property type="match status" value="1"/>
</dbReference>
<feature type="compositionally biased region" description="Basic and acidic residues" evidence="2">
    <location>
        <begin position="861"/>
        <end position="894"/>
    </location>
</feature>
<keyword evidence="1" id="KW-0862">Zinc</keyword>
<accession>A0A7S2QL99</accession>
<dbReference type="GO" id="GO:0008270">
    <property type="term" value="F:zinc ion binding"/>
    <property type="evidence" value="ECO:0007669"/>
    <property type="project" value="UniProtKB-KW"/>
</dbReference>
<evidence type="ECO:0000259" key="3">
    <source>
        <dbReference type="PROSITE" id="PS50157"/>
    </source>
</evidence>
<feature type="region of interest" description="Disordered" evidence="2">
    <location>
        <begin position="852"/>
        <end position="912"/>
    </location>
</feature>
<dbReference type="InterPro" id="IPR035979">
    <property type="entry name" value="RBD_domain_sf"/>
</dbReference>
<feature type="domain" description="C2H2-type" evidence="3">
    <location>
        <begin position="692"/>
        <end position="716"/>
    </location>
</feature>
<proteinExistence type="predicted"/>
<name>A0A7S2QL99_9DINO</name>
<reference evidence="4" key="1">
    <citation type="submission" date="2021-01" db="EMBL/GenBank/DDBJ databases">
        <authorList>
            <person name="Corre E."/>
            <person name="Pelletier E."/>
            <person name="Niang G."/>
            <person name="Scheremetjew M."/>
            <person name="Finn R."/>
            <person name="Kale V."/>
            <person name="Holt S."/>
            <person name="Cochrane G."/>
            <person name="Meng A."/>
            <person name="Brown T."/>
            <person name="Cohen L."/>
        </authorList>
    </citation>
    <scope>NUCLEOTIDE SEQUENCE</scope>
    <source>
        <strain evidence="4">RCC3387</strain>
    </source>
</reference>
<dbReference type="GO" id="GO:0003676">
    <property type="term" value="F:nucleic acid binding"/>
    <property type="evidence" value="ECO:0007669"/>
    <property type="project" value="InterPro"/>
</dbReference>
<dbReference type="Pfam" id="PF21010">
    <property type="entry name" value="HA2_C"/>
    <property type="match status" value="1"/>
</dbReference>
<feature type="compositionally biased region" description="Acidic residues" evidence="2">
    <location>
        <begin position="636"/>
        <end position="647"/>
    </location>
</feature>
<protein>
    <recommendedName>
        <fullName evidence="3">C2H2-type domain-containing protein</fullName>
    </recommendedName>
</protein>
<evidence type="ECO:0000256" key="2">
    <source>
        <dbReference type="SAM" id="MobiDB-lite"/>
    </source>
</evidence>
<dbReference type="PROSITE" id="PS00028">
    <property type="entry name" value="ZINC_FINGER_C2H2_1"/>
    <property type="match status" value="2"/>
</dbReference>
<feature type="compositionally biased region" description="Acidic residues" evidence="2">
    <location>
        <begin position="780"/>
        <end position="794"/>
    </location>
</feature>
<dbReference type="SMART" id="SM00847">
    <property type="entry name" value="HA2"/>
    <property type="match status" value="1"/>
</dbReference>
<evidence type="ECO:0000313" key="4">
    <source>
        <dbReference type="EMBL" id="CAD9645588.1"/>
    </source>
</evidence>
<dbReference type="InterPro" id="IPR007502">
    <property type="entry name" value="Helicase-assoc_dom"/>
</dbReference>
<keyword evidence="1" id="KW-0863">Zinc-finger</keyword>
<feature type="region of interest" description="Disordered" evidence="2">
    <location>
        <begin position="628"/>
        <end position="647"/>
    </location>
</feature>
<feature type="region of interest" description="Disordered" evidence="2">
    <location>
        <begin position="780"/>
        <end position="818"/>
    </location>
</feature>
<dbReference type="InterPro" id="IPR013087">
    <property type="entry name" value="Znf_C2H2_type"/>
</dbReference>
<dbReference type="AlphaFoldDB" id="A0A7S2QL99"/>
<gene>
    <name evidence="4" type="ORF">BRAN1462_LOCUS63410</name>
</gene>
<dbReference type="EMBL" id="HBGW01100164">
    <property type="protein sequence ID" value="CAD9645588.1"/>
    <property type="molecule type" value="Transcribed_RNA"/>
</dbReference>
<evidence type="ECO:0000256" key="1">
    <source>
        <dbReference type="PROSITE-ProRule" id="PRU00042"/>
    </source>
</evidence>
<keyword evidence="1" id="KW-0479">Metal-binding</keyword>
<dbReference type="Gene3D" id="1.20.120.1080">
    <property type="match status" value="1"/>
</dbReference>
<dbReference type="PROSITE" id="PS50157">
    <property type="entry name" value="ZINC_FINGER_C2H2_2"/>
    <property type="match status" value="1"/>
</dbReference>
<dbReference type="SMART" id="SM00355">
    <property type="entry name" value="ZnF_C2H2"/>
    <property type="match status" value="2"/>
</dbReference>